<evidence type="ECO:0000313" key="1">
    <source>
        <dbReference type="EMBL" id="VEU68963.1"/>
    </source>
</evidence>
<name>A0A449AR08_9BACT</name>
<evidence type="ECO:0008006" key="3">
    <source>
        <dbReference type="Google" id="ProtNLM"/>
    </source>
</evidence>
<reference evidence="1 2" key="1">
    <citation type="submission" date="2019-01" db="EMBL/GenBank/DDBJ databases">
        <authorList>
            <consortium name="Pathogen Informatics"/>
        </authorList>
    </citation>
    <scope>NUCLEOTIDE SEQUENCE [LARGE SCALE GENOMIC DNA]</scope>
    <source>
        <strain evidence="1 2">NCTC10146</strain>
    </source>
</reference>
<evidence type="ECO:0000313" key="2">
    <source>
        <dbReference type="Proteomes" id="UP000290495"/>
    </source>
</evidence>
<dbReference type="EMBL" id="LR215010">
    <property type="protein sequence ID" value="VEU68963.1"/>
    <property type="molecule type" value="Genomic_DNA"/>
</dbReference>
<accession>A0A449AR08</accession>
<proteinExistence type="predicted"/>
<dbReference type="Proteomes" id="UP000290495">
    <property type="component" value="Chromosome"/>
</dbReference>
<dbReference type="AlphaFoldDB" id="A0A449AR08"/>
<organism evidence="1 2">
    <name type="scientific">Mycoplasmopsis canis</name>
    <dbReference type="NCBI Taxonomy" id="29555"/>
    <lineage>
        <taxon>Bacteria</taxon>
        <taxon>Bacillati</taxon>
        <taxon>Mycoplasmatota</taxon>
        <taxon>Mycoplasmoidales</taxon>
        <taxon>Metamycoplasmataceae</taxon>
        <taxon>Mycoplasmopsis</taxon>
    </lineage>
</organism>
<sequence>MKALDGKMRSTDVSDMQGIFRIIQSIPSPKVEPFKMWLAKVGKERIDEIIYPELIIDRALETYLKKGYTRKWINQRLQAIQVRKELTETLDKITV</sequence>
<protein>
    <recommendedName>
        <fullName evidence="3">Bro-N domain-containing protein</fullName>
    </recommendedName>
</protein>
<gene>
    <name evidence="1" type="ORF">NCTC10146_00426</name>
</gene>